<keyword evidence="3" id="KW-1185">Reference proteome</keyword>
<reference evidence="2" key="1">
    <citation type="submission" date="2021-12" db="EMBL/GenBank/DDBJ databases">
        <title>Convergent genome expansion in fungi linked to evolution of root-endophyte symbiosis.</title>
        <authorList>
            <consortium name="DOE Joint Genome Institute"/>
            <person name="Ke Y.-H."/>
            <person name="Bonito G."/>
            <person name="Liao H.-L."/>
            <person name="Looney B."/>
            <person name="Rojas-Flechas A."/>
            <person name="Nash J."/>
            <person name="Hameed K."/>
            <person name="Schadt C."/>
            <person name="Martin F."/>
            <person name="Crous P.W."/>
            <person name="Miettinen O."/>
            <person name="Magnuson J.K."/>
            <person name="Labbe J."/>
            <person name="Jacobson D."/>
            <person name="Doktycz M.J."/>
            <person name="Veneault-Fourrey C."/>
            <person name="Kuo A."/>
            <person name="Mondo S."/>
            <person name="Calhoun S."/>
            <person name="Riley R."/>
            <person name="Ohm R."/>
            <person name="LaButti K."/>
            <person name="Andreopoulos B."/>
            <person name="Pangilinan J."/>
            <person name="Nolan M."/>
            <person name="Tritt A."/>
            <person name="Clum A."/>
            <person name="Lipzen A."/>
            <person name="Daum C."/>
            <person name="Barry K."/>
            <person name="Grigoriev I.V."/>
            <person name="Vilgalys R."/>
        </authorList>
    </citation>
    <scope>NUCLEOTIDE SEQUENCE</scope>
    <source>
        <strain evidence="2">PMI_201</strain>
    </source>
</reference>
<gene>
    <name evidence="2" type="ORF">BGW36DRAFT_38537</name>
</gene>
<evidence type="ECO:0000313" key="3">
    <source>
        <dbReference type="Proteomes" id="UP001201262"/>
    </source>
</evidence>
<keyword evidence="1" id="KW-0175">Coiled coil</keyword>
<proteinExistence type="predicted"/>
<protein>
    <submittedName>
        <fullName evidence="2">Uncharacterized protein</fullName>
    </submittedName>
</protein>
<evidence type="ECO:0000256" key="1">
    <source>
        <dbReference type="SAM" id="Coils"/>
    </source>
</evidence>
<dbReference type="RefSeq" id="XP_046067836.1">
    <property type="nucleotide sequence ID" value="XM_046216898.1"/>
</dbReference>
<feature type="coiled-coil region" evidence="1">
    <location>
        <begin position="60"/>
        <end position="87"/>
    </location>
</feature>
<name>A0AAD4KID7_9EURO</name>
<accession>A0AAD4KID7</accession>
<comment type="caution">
    <text evidence="2">The sequence shown here is derived from an EMBL/GenBank/DDBJ whole genome shotgun (WGS) entry which is preliminary data.</text>
</comment>
<dbReference type="EMBL" id="JAJTJA010000011">
    <property type="protein sequence ID" value="KAH8691839.1"/>
    <property type="molecule type" value="Genomic_DNA"/>
</dbReference>
<evidence type="ECO:0000313" key="2">
    <source>
        <dbReference type="EMBL" id="KAH8691839.1"/>
    </source>
</evidence>
<dbReference type="GeneID" id="70247185"/>
<dbReference type="Proteomes" id="UP001201262">
    <property type="component" value="Unassembled WGS sequence"/>
</dbReference>
<dbReference type="AlphaFoldDB" id="A0AAD4KID7"/>
<sequence>MSGTSETFLHDARLESALAREVSNILLEVLDKIWPIVLDRSHPHKCLQATLDVALHQIELIEQKAKYTSLQRENDNLKKKIRASQAILDLNRHLSDSD</sequence>
<organism evidence="2 3">
    <name type="scientific">Talaromyces proteolyticus</name>
    <dbReference type="NCBI Taxonomy" id="1131652"/>
    <lineage>
        <taxon>Eukaryota</taxon>
        <taxon>Fungi</taxon>
        <taxon>Dikarya</taxon>
        <taxon>Ascomycota</taxon>
        <taxon>Pezizomycotina</taxon>
        <taxon>Eurotiomycetes</taxon>
        <taxon>Eurotiomycetidae</taxon>
        <taxon>Eurotiales</taxon>
        <taxon>Trichocomaceae</taxon>
        <taxon>Talaromyces</taxon>
        <taxon>Talaromyces sect. Bacilispori</taxon>
    </lineage>
</organism>